<dbReference type="Proteomes" id="UP000776252">
    <property type="component" value="Unassembled WGS sequence"/>
</dbReference>
<accession>A0ABS6BSL7</accession>
<reference evidence="1 2" key="1">
    <citation type="submission" date="2021-06" db="EMBL/GenBank/DDBJ databases">
        <title>Clostridia strains as spoilage organisms.</title>
        <authorList>
            <person name="Wambui J."/>
            <person name="Stephan R."/>
            <person name="Stevens M.J.A."/>
        </authorList>
    </citation>
    <scope>NUCLEOTIDE SEQUENCE [LARGE SCALE GENOMIC DNA]</scope>
    <source>
        <strain evidence="1 2">DSM 14204</strain>
    </source>
</reference>
<protein>
    <submittedName>
        <fullName evidence="1">Uncharacterized protein</fullName>
    </submittedName>
</protein>
<dbReference type="EMBL" id="JAHLDV010000016">
    <property type="protein sequence ID" value="MBU3159918.1"/>
    <property type="molecule type" value="Genomic_DNA"/>
</dbReference>
<dbReference type="RefSeq" id="WP_216148333.1">
    <property type="nucleotide sequence ID" value="NZ_JAHLDV010000016.1"/>
</dbReference>
<organism evidence="1 2">
    <name type="scientific">Clostridium frigoris</name>
    <dbReference type="NCBI Taxonomy" id="205327"/>
    <lineage>
        <taxon>Bacteria</taxon>
        <taxon>Bacillati</taxon>
        <taxon>Bacillota</taxon>
        <taxon>Clostridia</taxon>
        <taxon>Eubacteriales</taxon>
        <taxon>Clostridiaceae</taxon>
        <taxon>Clostridium</taxon>
    </lineage>
</organism>
<sequence>MSFEGIIKKLSKETAPYTIAVFFTPVSIMERGIMEEAIQSIDNLFVGTTEDRYSSIKLSAANIPPLAIWLDFIKSSPKLKT</sequence>
<evidence type="ECO:0000313" key="2">
    <source>
        <dbReference type="Proteomes" id="UP000776252"/>
    </source>
</evidence>
<proteinExistence type="predicted"/>
<keyword evidence="2" id="KW-1185">Reference proteome</keyword>
<name>A0ABS6BSL7_9CLOT</name>
<comment type="caution">
    <text evidence="1">The sequence shown here is derived from an EMBL/GenBank/DDBJ whole genome shotgun (WGS) entry which is preliminary data.</text>
</comment>
<evidence type="ECO:0000313" key="1">
    <source>
        <dbReference type="EMBL" id="MBU3159918.1"/>
    </source>
</evidence>
<gene>
    <name evidence="1" type="ORF">KPL37_09150</name>
</gene>